<dbReference type="InterPro" id="IPR003961">
    <property type="entry name" value="FN3_dom"/>
</dbReference>
<dbReference type="Proteomes" id="UP001596162">
    <property type="component" value="Unassembled WGS sequence"/>
</dbReference>
<feature type="domain" description="Fibronectin type-III" evidence="1">
    <location>
        <begin position="41"/>
        <end position="135"/>
    </location>
</feature>
<evidence type="ECO:0000259" key="1">
    <source>
        <dbReference type="PROSITE" id="PS50853"/>
    </source>
</evidence>
<feature type="domain" description="Fibronectin type-III" evidence="1">
    <location>
        <begin position="244"/>
        <end position="335"/>
    </location>
</feature>
<accession>A0ABW0C3H1</accession>
<name>A0ABW0C3H1_9FLAO</name>
<sequence length="335" mass="37962">MKNIWALIILILFCSCSDEDTGENGNDTNNNITPNAPTLVTPGNGSTLTTQVADEEIYFEWNPSYDPDNDVVSYYIEVAYDSSFNSISSQLYSSVTYNTIYLYPNQVYYWRVKSKDSNFNISPFSQTWSFYLEDGLAPTIPQLIFPLDETECSNNDLTFYWNESTTQNGNSITYKLYISTTPDFSNGVDIYTTSNTEYNIQLTQSTAIYWKVEATNGTNSSFSEARSLYTQGNGTSNTMPQLDYIFPEDGMSTSSQSILLQWQAFDNETSSVNLTYKVYFSELGQELQLVDEGYAINTYTANGLNFNTTYQWSVWVTDEDGATNVGEVYTFNVDF</sequence>
<gene>
    <name evidence="2" type="ORF">ACFPH8_00240</name>
</gene>
<dbReference type="RefSeq" id="WP_376857915.1">
    <property type="nucleotide sequence ID" value="NZ_JBHSLA010000001.1"/>
</dbReference>
<evidence type="ECO:0000313" key="3">
    <source>
        <dbReference type="Proteomes" id="UP001596162"/>
    </source>
</evidence>
<dbReference type="Gene3D" id="2.60.40.10">
    <property type="entry name" value="Immunoglobulins"/>
    <property type="match status" value="3"/>
</dbReference>
<dbReference type="PROSITE" id="PS50853">
    <property type="entry name" value="FN3"/>
    <property type="match status" value="2"/>
</dbReference>
<protein>
    <recommendedName>
        <fullName evidence="1">Fibronectin type-III domain-containing protein</fullName>
    </recommendedName>
</protein>
<reference evidence="3" key="1">
    <citation type="journal article" date="2019" name="Int. J. Syst. Evol. Microbiol.">
        <title>The Global Catalogue of Microorganisms (GCM) 10K type strain sequencing project: providing services to taxonomists for standard genome sequencing and annotation.</title>
        <authorList>
            <consortium name="The Broad Institute Genomics Platform"/>
            <consortium name="The Broad Institute Genome Sequencing Center for Infectious Disease"/>
            <person name="Wu L."/>
            <person name="Ma J."/>
        </authorList>
    </citation>
    <scope>NUCLEOTIDE SEQUENCE [LARGE SCALE GENOMIC DNA]</scope>
    <source>
        <strain evidence="3">JCM 17978</strain>
    </source>
</reference>
<dbReference type="InterPro" id="IPR036116">
    <property type="entry name" value="FN3_sf"/>
</dbReference>
<proteinExistence type="predicted"/>
<dbReference type="PROSITE" id="PS51257">
    <property type="entry name" value="PROKAR_LIPOPROTEIN"/>
    <property type="match status" value="1"/>
</dbReference>
<keyword evidence="3" id="KW-1185">Reference proteome</keyword>
<dbReference type="EMBL" id="JBHSLA010000001">
    <property type="protein sequence ID" value="MFC5193743.1"/>
    <property type="molecule type" value="Genomic_DNA"/>
</dbReference>
<comment type="caution">
    <text evidence="2">The sequence shown here is derived from an EMBL/GenBank/DDBJ whole genome shotgun (WGS) entry which is preliminary data.</text>
</comment>
<organism evidence="2 3">
    <name type="scientific">Bizionia hallyeonensis</name>
    <dbReference type="NCBI Taxonomy" id="1123757"/>
    <lineage>
        <taxon>Bacteria</taxon>
        <taxon>Pseudomonadati</taxon>
        <taxon>Bacteroidota</taxon>
        <taxon>Flavobacteriia</taxon>
        <taxon>Flavobacteriales</taxon>
        <taxon>Flavobacteriaceae</taxon>
        <taxon>Bizionia</taxon>
    </lineage>
</organism>
<dbReference type="InterPro" id="IPR013783">
    <property type="entry name" value="Ig-like_fold"/>
</dbReference>
<evidence type="ECO:0000313" key="2">
    <source>
        <dbReference type="EMBL" id="MFC5193743.1"/>
    </source>
</evidence>
<dbReference type="SUPFAM" id="SSF49265">
    <property type="entry name" value="Fibronectin type III"/>
    <property type="match status" value="2"/>
</dbReference>